<keyword evidence="3" id="KW-1185">Reference proteome</keyword>
<name>A0ABP8P6Y6_9MICO</name>
<sequence length="346" mass="35979">MTRREVAFLVPEGIDDPARVSGGNVYDRRVRDGLVACGWAVSTVEVTDAAGASRVLRGQPLGSAVLVDGLVALGAPDEIAAASTRLRIIVLAHMVAGSFPDATARTMSAERQMLDAAGHVIVTSRWTAAELARRGLAGPARVSVAAPGVELPNAGDDTSARRDELCDDDAGELLCVGVIAPHKGQDLLLDALSRLPDRQWRCTLVGSTRPFRGFADTVARGAQRFDGRVRLAGTLDGSELAAQYRRAALLVAPSRIESSGMAIAEARGHAMPVVAAAVGGIPDTVAGGGAVLVPPDDPAALADALDGWLSDPALRRRLRTEARAARSRLSTWADTVTAVAAVLEAP</sequence>
<accession>A0ABP8P6Y6</accession>
<organism evidence="2 3">
    <name type="scientific">Microbacterium panaciterrae</name>
    <dbReference type="NCBI Taxonomy" id="985759"/>
    <lineage>
        <taxon>Bacteria</taxon>
        <taxon>Bacillati</taxon>
        <taxon>Actinomycetota</taxon>
        <taxon>Actinomycetes</taxon>
        <taxon>Micrococcales</taxon>
        <taxon>Microbacteriaceae</taxon>
        <taxon>Microbacterium</taxon>
    </lineage>
</organism>
<dbReference type="EMBL" id="BAABGP010000008">
    <property type="protein sequence ID" value="GAA4482454.1"/>
    <property type="molecule type" value="Genomic_DNA"/>
</dbReference>
<reference evidence="3" key="1">
    <citation type="journal article" date="2019" name="Int. J. Syst. Evol. Microbiol.">
        <title>The Global Catalogue of Microorganisms (GCM) 10K type strain sequencing project: providing services to taxonomists for standard genome sequencing and annotation.</title>
        <authorList>
            <consortium name="The Broad Institute Genomics Platform"/>
            <consortium name="The Broad Institute Genome Sequencing Center for Infectious Disease"/>
            <person name="Wu L."/>
            <person name="Ma J."/>
        </authorList>
    </citation>
    <scope>NUCLEOTIDE SEQUENCE [LARGE SCALE GENOMIC DNA]</scope>
    <source>
        <strain evidence="3">JCM 17839</strain>
    </source>
</reference>
<gene>
    <name evidence="2" type="ORF">GCM10023171_12470</name>
</gene>
<dbReference type="Gene3D" id="3.40.50.2000">
    <property type="entry name" value="Glycogen Phosphorylase B"/>
    <property type="match status" value="2"/>
</dbReference>
<dbReference type="PANTHER" id="PTHR45947:SF3">
    <property type="entry name" value="SULFOQUINOVOSYL TRANSFERASE SQD2"/>
    <property type="match status" value="1"/>
</dbReference>
<dbReference type="SUPFAM" id="SSF53756">
    <property type="entry name" value="UDP-Glycosyltransferase/glycogen phosphorylase"/>
    <property type="match status" value="1"/>
</dbReference>
<evidence type="ECO:0000256" key="1">
    <source>
        <dbReference type="ARBA" id="ARBA00021292"/>
    </source>
</evidence>
<dbReference type="Proteomes" id="UP001500731">
    <property type="component" value="Unassembled WGS sequence"/>
</dbReference>
<dbReference type="CDD" id="cd03801">
    <property type="entry name" value="GT4_PimA-like"/>
    <property type="match status" value="1"/>
</dbReference>
<dbReference type="PANTHER" id="PTHR45947">
    <property type="entry name" value="SULFOQUINOVOSYL TRANSFERASE SQD2"/>
    <property type="match status" value="1"/>
</dbReference>
<proteinExistence type="predicted"/>
<protein>
    <recommendedName>
        <fullName evidence="1">D-inositol 3-phosphate glycosyltransferase</fullName>
    </recommendedName>
</protein>
<dbReference type="Pfam" id="PF13692">
    <property type="entry name" value="Glyco_trans_1_4"/>
    <property type="match status" value="1"/>
</dbReference>
<evidence type="ECO:0000313" key="3">
    <source>
        <dbReference type="Proteomes" id="UP001500731"/>
    </source>
</evidence>
<dbReference type="RefSeq" id="WP_345185375.1">
    <property type="nucleotide sequence ID" value="NZ_BAABGP010000008.1"/>
</dbReference>
<comment type="caution">
    <text evidence="2">The sequence shown here is derived from an EMBL/GenBank/DDBJ whole genome shotgun (WGS) entry which is preliminary data.</text>
</comment>
<evidence type="ECO:0000313" key="2">
    <source>
        <dbReference type="EMBL" id="GAA4482454.1"/>
    </source>
</evidence>
<dbReference type="InterPro" id="IPR050194">
    <property type="entry name" value="Glycosyltransferase_grp1"/>
</dbReference>